<comment type="caution">
    <text evidence="3">The sequence shown here is derived from an EMBL/GenBank/DDBJ whole genome shotgun (WGS) entry which is preliminary data.</text>
</comment>
<sequence>MHNLATSQAAKVIFSAILMLCSSTDNKVSYLGLQLLWKASSPSAIHDSATQENAAKSLRKTRHSGIIDHLSSWSQNDDTPISILCLIGPKTNLAHLCAQGLEDSVAASFFFSQELHLDSPETFIPTLAYQLAIHFPAYRPIIATTLRHNPALLTKTLKTQFHELIKRPFQELLGRGEPIGSRRLIIVGALDECVAGRELLRLLSAETAALPFQWIILGTPAMIGGSSGLPEGNFKALTIPDAHRLLGGLQGHGQPGDPRVWVLWLEGDGIWILPIGSIHEVVHMAVLFFFSS</sequence>
<evidence type="ECO:0000259" key="2">
    <source>
        <dbReference type="Pfam" id="PF24883"/>
    </source>
</evidence>
<dbReference type="InterPro" id="IPR056884">
    <property type="entry name" value="NPHP3-like_N"/>
</dbReference>
<proteinExistence type="predicted"/>
<gene>
    <name evidence="3" type="ORF">NP233_g9015</name>
</gene>
<dbReference type="EMBL" id="JANIEX010000772">
    <property type="protein sequence ID" value="KAJ3563315.1"/>
    <property type="molecule type" value="Genomic_DNA"/>
</dbReference>
<organism evidence="3 4">
    <name type="scientific">Leucocoprinus birnbaumii</name>
    <dbReference type="NCBI Taxonomy" id="56174"/>
    <lineage>
        <taxon>Eukaryota</taxon>
        <taxon>Fungi</taxon>
        <taxon>Dikarya</taxon>
        <taxon>Basidiomycota</taxon>
        <taxon>Agaricomycotina</taxon>
        <taxon>Agaricomycetes</taxon>
        <taxon>Agaricomycetidae</taxon>
        <taxon>Agaricales</taxon>
        <taxon>Agaricineae</taxon>
        <taxon>Agaricaceae</taxon>
        <taxon>Leucocoprinus</taxon>
    </lineage>
</organism>
<evidence type="ECO:0000313" key="3">
    <source>
        <dbReference type="EMBL" id="KAJ3563315.1"/>
    </source>
</evidence>
<feature type="domain" description="Nephrocystin 3-like N-terminal" evidence="2">
    <location>
        <begin position="82"/>
        <end position="207"/>
    </location>
</feature>
<name>A0AAD5VLD1_9AGAR</name>
<dbReference type="Proteomes" id="UP001213000">
    <property type="component" value="Unassembled WGS sequence"/>
</dbReference>
<protein>
    <recommendedName>
        <fullName evidence="2">Nephrocystin 3-like N-terminal domain-containing protein</fullName>
    </recommendedName>
</protein>
<reference evidence="3" key="1">
    <citation type="submission" date="2022-07" db="EMBL/GenBank/DDBJ databases">
        <title>Genome Sequence of Leucocoprinus birnbaumii.</title>
        <authorList>
            <person name="Buettner E."/>
        </authorList>
    </citation>
    <scope>NUCLEOTIDE SEQUENCE</scope>
    <source>
        <strain evidence="3">VT141</strain>
    </source>
</reference>
<evidence type="ECO:0000313" key="4">
    <source>
        <dbReference type="Proteomes" id="UP001213000"/>
    </source>
</evidence>
<keyword evidence="4" id="KW-1185">Reference proteome</keyword>
<dbReference type="Pfam" id="PF24883">
    <property type="entry name" value="NPHP3_N"/>
    <property type="match status" value="1"/>
</dbReference>
<dbReference type="AlphaFoldDB" id="A0AAD5VLD1"/>
<evidence type="ECO:0000256" key="1">
    <source>
        <dbReference type="ARBA" id="ARBA00022737"/>
    </source>
</evidence>
<keyword evidence="1" id="KW-0677">Repeat</keyword>
<accession>A0AAD5VLD1</accession>